<keyword evidence="5" id="KW-0255">Endonuclease</keyword>
<dbReference type="GO" id="GO:0009307">
    <property type="term" value="P:DNA restriction-modification system"/>
    <property type="evidence" value="ECO:0007669"/>
    <property type="project" value="UniProtKB-KW"/>
</dbReference>
<dbReference type="EMBL" id="CP034673">
    <property type="protein sequence ID" value="AZS27358.1"/>
    <property type="molecule type" value="Genomic_DNA"/>
</dbReference>
<evidence type="ECO:0000259" key="4">
    <source>
        <dbReference type="Pfam" id="PF01420"/>
    </source>
</evidence>
<dbReference type="InterPro" id="IPR052021">
    <property type="entry name" value="Type-I_RS_S_subunit"/>
</dbReference>
<evidence type="ECO:0000313" key="6">
    <source>
        <dbReference type="Proteomes" id="UP000256923"/>
    </source>
</evidence>
<dbReference type="REBASE" id="292842">
    <property type="entry name" value="S.VanJ360ORF21055P"/>
</dbReference>
<dbReference type="Pfam" id="PF01420">
    <property type="entry name" value="Methylase_S"/>
    <property type="match status" value="2"/>
</dbReference>
<dbReference type="InterPro" id="IPR000055">
    <property type="entry name" value="Restrct_endonuc_typeI_TRD"/>
</dbReference>
<dbReference type="InterPro" id="IPR044946">
    <property type="entry name" value="Restrct_endonuc_typeI_TRD_sf"/>
</dbReference>
<keyword evidence="5" id="KW-0540">Nuclease</keyword>
<feature type="domain" description="Type I restriction modification DNA specificity" evidence="4">
    <location>
        <begin position="206"/>
        <end position="383"/>
    </location>
</feature>
<protein>
    <submittedName>
        <fullName evidence="5">Restriction endonuclease subunit S</fullName>
    </submittedName>
</protein>
<organism evidence="5 6">
    <name type="scientific">Vibrio anguillarum</name>
    <name type="common">Listonella anguillarum</name>
    <dbReference type="NCBI Taxonomy" id="55601"/>
    <lineage>
        <taxon>Bacteria</taxon>
        <taxon>Pseudomonadati</taxon>
        <taxon>Pseudomonadota</taxon>
        <taxon>Gammaproteobacteria</taxon>
        <taxon>Vibrionales</taxon>
        <taxon>Vibrionaceae</taxon>
        <taxon>Vibrio</taxon>
    </lineage>
</organism>
<evidence type="ECO:0000256" key="1">
    <source>
        <dbReference type="ARBA" id="ARBA00010923"/>
    </source>
</evidence>
<keyword evidence="5" id="KW-0378">Hydrolase</keyword>
<dbReference type="PANTHER" id="PTHR30408">
    <property type="entry name" value="TYPE-1 RESTRICTION ENZYME ECOKI SPECIFICITY PROTEIN"/>
    <property type="match status" value="1"/>
</dbReference>
<keyword evidence="3" id="KW-0238">DNA-binding</keyword>
<dbReference type="Proteomes" id="UP000256923">
    <property type="component" value="Chromosome 2"/>
</dbReference>
<comment type="similarity">
    <text evidence="1">Belongs to the type-I restriction system S methylase family.</text>
</comment>
<name>A0A290Q3G2_VIBAN</name>
<evidence type="ECO:0000256" key="2">
    <source>
        <dbReference type="ARBA" id="ARBA00022747"/>
    </source>
</evidence>
<dbReference type="SUPFAM" id="SSF116734">
    <property type="entry name" value="DNA methylase specificity domain"/>
    <property type="match status" value="2"/>
</dbReference>
<gene>
    <name evidence="5" type="ORF">DYL72_21050</name>
</gene>
<dbReference type="REBASE" id="220547">
    <property type="entry name" value="S.VanVIB12ORF21240P"/>
</dbReference>
<sequence length="410" mass="46106">MIKLGCNTSLPSGWQWAEAGKVIDIRDGTHDSPKPVEVGIPLVTSKNLKNGKIDFSICTNISAEDHEQISKRSVVDDGDILYAMIGTIGNPVIVQGDRDFSIKNVALFKFSKSQVYNRYFYHLLGSSLVTQQLEKNARGGTQKFVSLGNIRALQIPLPPLEEQKRIAAILDKADAIRQKRKQAIDLADEFLHSVFLDMFGDPVTNPKGWEQVPLSTLSDKILNGTTPKGGSDVYVEKGIAFLRSQNVWKKRIDLDDIVYLDDVTHAKMSKSSLKYKDILITKTGRINTDNSSLGRAAIYYGKDDEANINGHVYLVRLKPDNVHEFIEFILTTKEYRDHIRSVCVGGIDKRQLNKNHIEEFPIICPPSSQQQRFVKVLHQSQKVMDNYKEQLVEAQNNFSALTQKAFSGQL</sequence>
<dbReference type="AlphaFoldDB" id="A0A290Q3G2"/>
<evidence type="ECO:0000313" key="5">
    <source>
        <dbReference type="EMBL" id="AZS27358.1"/>
    </source>
</evidence>
<dbReference type="RefSeq" id="WP_019283227.1">
    <property type="nucleotide sequence ID" value="NZ_CP023055.1"/>
</dbReference>
<accession>A0A290Q3G2</accession>
<dbReference type="GO" id="GO:0003677">
    <property type="term" value="F:DNA binding"/>
    <property type="evidence" value="ECO:0007669"/>
    <property type="project" value="UniProtKB-KW"/>
</dbReference>
<reference evidence="5 6" key="1">
    <citation type="submission" date="2018-12" db="EMBL/GenBank/DDBJ databases">
        <title>Characterization and Draft Genome of Vibrio anguillarum J360 Marine Pathogen Isolated from an Outbreak in Lumpfish (Cyclopterus lumpus).</title>
        <authorList>
            <person name="Vasquez J.I."/>
            <person name="Cao T."/>
            <person name="Chakraborty S."/>
            <person name="Gnanagobal H."/>
            <person name="Wescot J."/>
            <person name="Boyce D."/>
            <person name="Santander J."/>
        </authorList>
    </citation>
    <scope>NUCLEOTIDE SEQUENCE [LARGE SCALE GENOMIC DNA]</scope>
    <source>
        <strain evidence="5 6">J360</strain>
    </source>
</reference>
<proteinExistence type="inferred from homology"/>
<dbReference type="PANTHER" id="PTHR30408:SF12">
    <property type="entry name" value="TYPE I RESTRICTION ENZYME MJAVIII SPECIFICITY SUBUNIT"/>
    <property type="match status" value="1"/>
</dbReference>
<dbReference type="REBASE" id="216232">
    <property type="entry name" value="S.VanVIB43ORF19530P"/>
</dbReference>
<feature type="domain" description="Type I restriction modification DNA specificity" evidence="4">
    <location>
        <begin position="11"/>
        <end position="184"/>
    </location>
</feature>
<evidence type="ECO:0000256" key="3">
    <source>
        <dbReference type="ARBA" id="ARBA00023125"/>
    </source>
</evidence>
<dbReference type="CDD" id="cd17246">
    <property type="entry name" value="RMtype1_S_SonII-TRD2-CR2_like"/>
    <property type="match status" value="1"/>
</dbReference>
<dbReference type="GO" id="GO:0004519">
    <property type="term" value="F:endonuclease activity"/>
    <property type="evidence" value="ECO:0007669"/>
    <property type="project" value="UniProtKB-KW"/>
</dbReference>
<keyword evidence="2" id="KW-0680">Restriction system</keyword>
<dbReference type="Gene3D" id="3.90.220.20">
    <property type="entry name" value="DNA methylase specificity domains"/>
    <property type="match status" value="2"/>
</dbReference>